<reference evidence="5 7" key="2">
    <citation type="journal article" date="2018" name="Elife">
        <title>Discovery and characterization of a prevalent human gut bacterial enzyme sufficient for the inactivation of a family of plant toxins.</title>
        <authorList>
            <person name="Koppel N."/>
            <person name="Bisanz J.E."/>
            <person name="Pandelia M.E."/>
            <person name="Turnbaugh P.J."/>
            <person name="Balskus E.P."/>
        </authorList>
    </citation>
    <scope>NUCLEOTIDE SEQUENCE [LARGE SCALE GENOMIC DNA]</scope>
    <source>
        <strain evidence="5 7">MR1 #12</strain>
    </source>
</reference>
<reference evidence="6" key="3">
    <citation type="submission" date="2019-06" db="EMBL/GenBank/DDBJ databases">
        <authorList>
            <person name="Bisanz J.E."/>
            <person name="Turnbaugh P.J."/>
        </authorList>
    </citation>
    <scope>NUCLEOTIDE SEQUENCE</scope>
    <source>
        <strain evidence="6">SECO-MT75m2</strain>
    </source>
</reference>
<dbReference type="PANTHER" id="PTHR10264:SF19">
    <property type="entry name" value="AT06885P-RELATED"/>
    <property type="match status" value="1"/>
</dbReference>
<evidence type="ECO:0000256" key="2">
    <source>
        <dbReference type="SAM" id="MobiDB-lite"/>
    </source>
</evidence>
<feature type="transmembrane region" description="Helical" evidence="3">
    <location>
        <begin position="63"/>
        <end position="83"/>
    </location>
</feature>
<dbReference type="SMART" id="SM00244">
    <property type="entry name" value="PHB"/>
    <property type="match status" value="1"/>
</dbReference>
<feature type="transmembrane region" description="Helical" evidence="3">
    <location>
        <begin position="38"/>
        <end position="57"/>
    </location>
</feature>
<dbReference type="InterPro" id="IPR001972">
    <property type="entry name" value="Stomatin_HflK_fam"/>
</dbReference>
<dbReference type="Gene3D" id="3.30.479.30">
    <property type="entry name" value="Band 7 domain"/>
    <property type="match status" value="1"/>
</dbReference>
<accession>A0A369MMQ5</accession>
<dbReference type="PANTHER" id="PTHR10264">
    <property type="entry name" value="BAND 7 PROTEIN-RELATED"/>
    <property type="match status" value="1"/>
</dbReference>
<dbReference type="Pfam" id="PF01145">
    <property type="entry name" value="Band_7"/>
    <property type="match status" value="1"/>
</dbReference>
<evidence type="ECO:0000313" key="6">
    <source>
        <dbReference type="EMBL" id="TNU94029.1"/>
    </source>
</evidence>
<sequence length="311" mass="34419">MKFSLRSEKSKTSKVKDDDRRSVASTELEPNEATRAGVYLFALVMFALGFGVVFAATLPWLSVWTAVAAVAAGLVCASCIRVAPQWERVTVLRFGRFNRVAGPGLYVLVPFAEYTAIHIDHRVMTSSFSAEAALTADLVPVDVDAILFWMVWDAEKACLEVENYPKAVLWSAQTAMRDAIGQLNLADLSMRRKQIDRELQEVMGAKCEQWGITVMSVEIRDIMVPRGLQDALSKEAQAERERNARVILAEVEKDISEMFVEAAEVYDKNPKAMQLRAMNLAYEGAKDGKGILLAPSSLADGFDVSKLFKGE</sequence>
<reference evidence="6 8" key="1">
    <citation type="journal article" date="2005" name="Appl. Environ. Microbiol.">
        <title>Intestinal bacterial communities that produce active estrogen-like compounds enterodiol and enterolactone in humans.</title>
        <authorList>
            <person name="Clavel T."/>
            <person name="Henderson G."/>
            <person name="Alpert C.A."/>
            <person name="Philippe C."/>
            <person name="Rigottier-Gois L."/>
            <person name="Dore J."/>
            <person name="Blaut M."/>
        </authorList>
    </citation>
    <scope>NUCLEOTIDE SEQUENCE [LARGE SCALE GENOMIC DNA]</scope>
    <source>
        <strain evidence="6 8">SECO-MT75m2</strain>
    </source>
</reference>
<comment type="caution">
    <text evidence="5">The sequence shown here is derived from an EMBL/GenBank/DDBJ whole genome shotgun (WGS) entry which is preliminary data.</text>
</comment>
<feature type="domain" description="Band 7" evidence="4">
    <location>
        <begin position="78"/>
        <end position="236"/>
    </location>
</feature>
<dbReference type="GO" id="GO:0098552">
    <property type="term" value="C:side of membrane"/>
    <property type="evidence" value="ECO:0007669"/>
    <property type="project" value="UniProtKB-ARBA"/>
</dbReference>
<dbReference type="EMBL" id="VEVP01000005">
    <property type="protein sequence ID" value="TNU94029.1"/>
    <property type="molecule type" value="Genomic_DNA"/>
</dbReference>
<feature type="compositionally biased region" description="Basic and acidic residues" evidence="2">
    <location>
        <begin position="1"/>
        <end position="22"/>
    </location>
</feature>
<dbReference type="GO" id="GO:0005886">
    <property type="term" value="C:plasma membrane"/>
    <property type="evidence" value="ECO:0007669"/>
    <property type="project" value="InterPro"/>
</dbReference>
<evidence type="ECO:0000256" key="1">
    <source>
        <dbReference type="ARBA" id="ARBA00008164"/>
    </source>
</evidence>
<dbReference type="CDD" id="cd13775">
    <property type="entry name" value="SPFH_eoslipins_u3"/>
    <property type="match status" value="1"/>
</dbReference>
<evidence type="ECO:0000313" key="5">
    <source>
        <dbReference type="EMBL" id="RDB75208.1"/>
    </source>
</evidence>
<dbReference type="InterPro" id="IPR043202">
    <property type="entry name" value="Band-7_stomatin-like"/>
</dbReference>
<protein>
    <submittedName>
        <fullName evidence="6">Slipin family protein</fullName>
    </submittedName>
</protein>
<dbReference type="SUPFAM" id="SSF117892">
    <property type="entry name" value="Band 7/SPFH domain"/>
    <property type="match status" value="1"/>
</dbReference>
<dbReference type="InterPro" id="IPR036013">
    <property type="entry name" value="Band_7/SPFH_dom_sf"/>
</dbReference>
<evidence type="ECO:0000313" key="8">
    <source>
        <dbReference type="Proteomes" id="UP000312594"/>
    </source>
</evidence>
<gene>
    <name evidence="5" type="ORF">C1872_14390</name>
    <name evidence="6" type="ORF">FIC87_03170</name>
</gene>
<dbReference type="FunFam" id="3.30.479.30:FF:000004">
    <property type="entry name" value="Putative membrane protease family, stomatin"/>
    <property type="match status" value="1"/>
</dbReference>
<dbReference type="Proteomes" id="UP000312594">
    <property type="component" value="Unassembled WGS sequence"/>
</dbReference>
<dbReference type="RefSeq" id="WP_021410127.1">
    <property type="nucleotide sequence ID" value="NZ_JADNCP010000010.1"/>
</dbReference>
<evidence type="ECO:0000256" key="3">
    <source>
        <dbReference type="SAM" id="Phobius"/>
    </source>
</evidence>
<dbReference type="EMBL" id="PPTX01000030">
    <property type="protein sequence ID" value="RDB75208.1"/>
    <property type="molecule type" value="Genomic_DNA"/>
</dbReference>
<proteinExistence type="inferred from homology"/>
<evidence type="ECO:0000259" key="4">
    <source>
        <dbReference type="SMART" id="SM00244"/>
    </source>
</evidence>
<name>A0A369MMQ5_EGGLN</name>
<feature type="region of interest" description="Disordered" evidence="2">
    <location>
        <begin position="1"/>
        <end position="27"/>
    </location>
</feature>
<organism evidence="5 7">
    <name type="scientific">Eggerthella lenta</name>
    <name type="common">Eubacterium lentum</name>
    <dbReference type="NCBI Taxonomy" id="84112"/>
    <lineage>
        <taxon>Bacteria</taxon>
        <taxon>Bacillati</taxon>
        <taxon>Actinomycetota</taxon>
        <taxon>Coriobacteriia</taxon>
        <taxon>Eggerthellales</taxon>
        <taxon>Eggerthellaceae</taxon>
        <taxon>Eggerthella</taxon>
    </lineage>
</organism>
<evidence type="ECO:0000313" key="7">
    <source>
        <dbReference type="Proteomes" id="UP000253752"/>
    </source>
</evidence>
<keyword evidence="3" id="KW-0472">Membrane</keyword>
<dbReference type="Proteomes" id="UP000253752">
    <property type="component" value="Unassembled WGS sequence"/>
</dbReference>
<comment type="similarity">
    <text evidence="1">Belongs to the band 7/mec-2 family.</text>
</comment>
<dbReference type="Gene3D" id="6.10.250.2090">
    <property type="match status" value="1"/>
</dbReference>
<keyword evidence="3" id="KW-1133">Transmembrane helix</keyword>
<dbReference type="PRINTS" id="PR00721">
    <property type="entry name" value="STOMATIN"/>
</dbReference>
<dbReference type="InterPro" id="IPR001107">
    <property type="entry name" value="Band_7"/>
</dbReference>
<dbReference type="AlphaFoldDB" id="A0A369MMQ5"/>
<keyword evidence="3" id="KW-0812">Transmembrane</keyword>